<keyword evidence="1" id="KW-1133">Transmembrane helix</keyword>
<feature type="transmembrane region" description="Helical" evidence="1">
    <location>
        <begin position="34"/>
        <end position="66"/>
    </location>
</feature>
<keyword evidence="1" id="KW-0812">Transmembrane</keyword>
<evidence type="ECO:0000256" key="1">
    <source>
        <dbReference type="SAM" id="Phobius"/>
    </source>
</evidence>
<dbReference type="RefSeq" id="WP_313914295.1">
    <property type="nucleotide sequence ID" value="NZ_CP135076.1"/>
</dbReference>
<dbReference type="Proteomes" id="UP001302249">
    <property type="component" value="Chromosome"/>
</dbReference>
<feature type="transmembrane region" description="Helical" evidence="1">
    <location>
        <begin position="242"/>
        <end position="263"/>
    </location>
</feature>
<protein>
    <submittedName>
        <fullName evidence="2">DUF979 domain-containing protein</fullName>
    </submittedName>
</protein>
<feature type="transmembrane region" description="Helical" evidence="1">
    <location>
        <begin position="188"/>
        <end position="208"/>
    </location>
</feature>
<feature type="transmembrane region" description="Helical" evidence="1">
    <location>
        <begin position="117"/>
        <end position="137"/>
    </location>
</feature>
<dbReference type="InterPro" id="IPR009323">
    <property type="entry name" value="DUF979"/>
</dbReference>
<evidence type="ECO:0000313" key="2">
    <source>
        <dbReference type="EMBL" id="WNO53134.1"/>
    </source>
</evidence>
<name>A0ABZ0B764_9SPHN</name>
<gene>
    <name evidence="2" type="ORF">RPR59_11840</name>
</gene>
<sequence>MIGLNFVYTVAGLAFAAFALSALAVRPRKWANAAFYLLIATSFLAGDLLGDVGNGVLVLALVALAASGRMRGGEAREGAVRPRGSRLFLPALLIPVAALVGTLVFKQLPAWFDPRETTLVALTAGVLLALAVCYAWLRPGTAMPFHDGRRLMDDVSWAAILPQMLASLGAVFALSGMGDVVGDLVTQVIPSGSLAGAVIVYGLGMAAFTIIMGNAFAAFPVMATAIGIPLLVNGFGGDPAPVAAVGMLAGFCGTLLTPMAANFNLVPAALLDLKDRGGVIKAQAATALPLLAFNIVFLYLVLR</sequence>
<feature type="transmembrane region" description="Helical" evidence="1">
    <location>
        <begin position="157"/>
        <end position="176"/>
    </location>
</feature>
<reference evidence="2 3" key="1">
    <citation type="submission" date="2023-09" db="EMBL/GenBank/DDBJ databases">
        <authorList>
            <person name="Rey-Velasco X."/>
        </authorList>
    </citation>
    <scope>NUCLEOTIDE SEQUENCE [LARGE SCALE GENOMIC DNA]</scope>
    <source>
        <strain evidence="2 3">W311</strain>
    </source>
</reference>
<keyword evidence="1" id="KW-0472">Membrane</keyword>
<dbReference type="Pfam" id="PF06166">
    <property type="entry name" value="DUF979"/>
    <property type="match status" value="1"/>
</dbReference>
<feature type="transmembrane region" description="Helical" evidence="1">
    <location>
        <begin position="284"/>
        <end position="302"/>
    </location>
</feature>
<dbReference type="EMBL" id="CP135076">
    <property type="protein sequence ID" value="WNO53134.1"/>
    <property type="molecule type" value="Genomic_DNA"/>
</dbReference>
<feature type="transmembrane region" description="Helical" evidence="1">
    <location>
        <begin position="87"/>
        <end position="105"/>
    </location>
</feature>
<feature type="transmembrane region" description="Helical" evidence="1">
    <location>
        <begin position="215"/>
        <end position="236"/>
    </location>
</feature>
<accession>A0ABZ0B764</accession>
<evidence type="ECO:0000313" key="3">
    <source>
        <dbReference type="Proteomes" id="UP001302249"/>
    </source>
</evidence>
<keyword evidence="3" id="KW-1185">Reference proteome</keyword>
<organism evidence="2 3">
    <name type="scientific">Stakelama saccharophila</name>
    <dbReference type="NCBI Taxonomy" id="3075605"/>
    <lineage>
        <taxon>Bacteria</taxon>
        <taxon>Pseudomonadati</taxon>
        <taxon>Pseudomonadota</taxon>
        <taxon>Alphaproteobacteria</taxon>
        <taxon>Sphingomonadales</taxon>
        <taxon>Sphingomonadaceae</taxon>
        <taxon>Stakelama</taxon>
    </lineage>
</organism>
<proteinExistence type="predicted"/>